<proteinExistence type="predicted"/>
<evidence type="ECO:0000256" key="1">
    <source>
        <dbReference type="SAM" id="MobiDB-lite"/>
    </source>
</evidence>
<dbReference type="VEuPathDB" id="FungiDB:HpaG809482"/>
<organism evidence="2 3">
    <name type="scientific">Hyaloperonospora arabidopsidis (strain Emoy2)</name>
    <name type="common">Downy mildew agent</name>
    <name type="synonym">Peronospora arabidopsidis</name>
    <dbReference type="NCBI Taxonomy" id="559515"/>
    <lineage>
        <taxon>Eukaryota</taxon>
        <taxon>Sar</taxon>
        <taxon>Stramenopiles</taxon>
        <taxon>Oomycota</taxon>
        <taxon>Peronosporomycetes</taxon>
        <taxon>Peronosporales</taxon>
        <taxon>Peronosporaceae</taxon>
        <taxon>Hyaloperonospora</taxon>
    </lineage>
</organism>
<dbReference type="Proteomes" id="UP000011713">
    <property type="component" value="Unassembled WGS sequence"/>
</dbReference>
<keyword evidence="3" id="KW-1185">Reference proteome</keyword>
<dbReference type="InParanoid" id="M4BSP8"/>
<dbReference type="HOGENOM" id="CLU_2983146_0_0_1"/>
<dbReference type="EnsemblProtists" id="HpaT809482">
    <property type="protein sequence ID" value="HpaP809482"/>
    <property type="gene ID" value="HpaG809482"/>
</dbReference>
<evidence type="ECO:0000313" key="2">
    <source>
        <dbReference type="EnsemblProtists" id="HpaP809482"/>
    </source>
</evidence>
<sequence length="58" mass="6313">MVTSGWAATDPCSIGTGTVRSTTEVGCDDGTGIPYACSRQRRQDRPPPRSVQRPRYVD</sequence>
<feature type="compositionally biased region" description="Polar residues" evidence="1">
    <location>
        <begin position="15"/>
        <end position="24"/>
    </location>
</feature>
<reference evidence="3" key="1">
    <citation type="journal article" date="2010" name="Science">
        <title>Signatures of adaptation to obligate biotrophy in the Hyaloperonospora arabidopsidis genome.</title>
        <authorList>
            <person name="Baxter L."/>
            <person name="Tripathy S."/>
            <person name="Ishaque N."/>
            <person name="Boot N."/>
            <person name="Cabral A."/>
            <person name="Kemen E."/>
            <person name="Thines M."/>
            <person name="Ah-Fong A."/>
            <person name="Anderson R."/>
            <person name="Badejoko W."/>
            <person name="Bittner-Eddy P."/>
            <person name="Boore J.L."/>
            <person name="Chibucos M.C."/>
            <person name="Coates M."/>
            <person name="Dehal P."/>
            <person name="Delehaunty K."/>
            <person name="Dong S."/>
            <person name="Downton P."/>
            <person name="Dumas B."/>
            <person name="Fabro G."/>
            <person name="Fronick C."/>
            <person name="Fuerstenberg S.I."/>
            <person name="Fulton L."/>
            <person name="Gaulin E."/>
            <person name="Govers F."/>
            <person name="Hughes L."/>
            <person name="Humphray S."/>
            <person name="Jiang R.H."/>
            <person name="Judelson H."/>
            <person name="Kamoun S."/>
            <person name="Kyung K."/>
            <person name="Meijer H."/>
            <person name="Minx P."/>
            <person name="Morris P."/>
            <person name="Nelson J."/>
            <person name="Phuntumart V."/>
            <person name="Qutob D."/>
            <person name="Rehmany A."/>
            <person name="Rougon-Cardoso A."/>
            <person name="Ryden P."/>
            <person name="Torto-Alalibo T."/>
            <person name="Studholme D."/>
            <person name="Wang Y."/>
            <person name="Win J."/>
            <person name="Wood J."/>
            <person name="Clifton S.W."/>
            <person name="Rogers J."/>
            <person name="Van den Ackerveken G."/>
            <person name="Jones J.D."/>
            <person name="McDowell J.M."/>
            <person name="Beynon J."/>
            <person name="Tyler B.M."/>
        </authorList>
    </citation>
    <scope>NUCLEOTIDE SEQUENCE [LARGE SCALE GENOMIC DNA]</scope>
    <source>
        <strain evidence="3">Emoy2</strain>
    </source>
</reference>
<dbReference type="AlphaFoldDB" id="M4BSP8"/>
<feature type="region of interest" description="Disordered" evidence="1">
    <location>
        <begin position="1"/>
        <end position="58"/>
    </location>
</feature>
<reference evidence="2" key="2">
    <citation type="submission" date="2015-06" db="UniProtKB">
        <authorList>
            <consortium name="EnsemblProtists"/>
        </authorList>
    </citation>
    <scope>IDENTIFICATION</scope>
    <source>
        <strain evidence="2">Emoy2</strain>
    </source>
</reference>
<protein>
    <submittedName>
        <fullName evidence="2">Uncharacterized protein</fullName>
    </submittedName>
</protein>
<dbReference type="EMBL" id="JH597779">
    <property type="status" value="NOT_ANNOTATED_CDS"/>
    <property type="molecule type" value="Genomic_DNA"/>
</dbReference>
<name>M4BSP8_HYAAE</name>
<accession>M4BSP8</accession>
<evidence type="ECO:0000313" key="3">
    <source>
        <dbReference type="Proteomes" id="UP000011713"/>
    </source>
</evidence>